<evidence type="ECO:0000256" key="3">
    <source>
        <dbReference type="ARBA" id="ARBA00022833"/>
    </source>
</evidence>
<dbReference type="EMBL" id="NBSH01000002">
    <property type="protein sequence ID" value="ORX40250.1"/>
    <property type="molecule type" value="Genomic_DNA"/>
</dbReference>
<dbReference type="SUPFAM" id="SSF90209">
    <property type="entry name" value="Ran binding protein zinc finger-like"/>
    <property type="match status" value="1"/>
</dbReference>
<evidence type="ECO:0000259" key="6">
    <source>
        <dbReference type="PROSITE" id="PS50199"/>
    </source>
</evidence>
<dbReference type="GeneID" id="33554144"/>
<keyword evidence="9" id="KW-1185">Reference proteome</keyword>
<dbReference type="GO" id="GO:0008270">
    <property type="term" value="F:zinc ion binding"/>
    <property type="evidence" value="ECO:0007669"/>
    <property type="project" value="UniProtKB-KW"/>
</dbReference>
<feature type="domain" description="RanBP2-type" evidence="6">
    <location>
        <begin position="290"/>
        <end position="319"/>
    </location>
</feature>
<dbReference type="GO" id="GO:0008237">
    <property type="term" value="F:metallopeptidase activity"/>
    <property type="evidence" value="ECO:0007669"/>
    <property type="project" value="TreeGrafter"/>
</dbReference>
<evidence type="ECO:0000256" key="4">
    <source>
        <dbReference type="PROSITE-ProRule" id="PRU00322"/>
    </source>
</evidence>
<dbReference type="InterPro" id="IPR013536">
    <property type="entry name" value="WLM_dom"/>
</dbReference>
<dbReference type="GO" id="GO:0005634">
    <property type="term" value="C:nucleus"/>
    <property type="evidence" value="ECO:0007669"/>
    <property type="project" value="TreeGrafter"/>
</dbReference>
<feature type="region of interest" description="Disordered" evidence="5">
    <location>
        <begin position="204"/>
        <end position="223"/>
    </location>
</feature>
<evidence type="ECO:0000256" key="1">
    <source>
        <dbReference type="ARBA" id="ARBA00022723"/>
    </source>
</evidence>
<dbReference type="InterPro" id="IPR001876">
    <property type="entry name" value="Znf_RanBP2"/>
</dbReference>
<dbReference type="PANTHER" id="PTHR46622:SF1">
    <property type="entry name" value="DNA-DEPENDENT METALLOPROTEASE WSS1"/>
    <property type="match status" value="1"/>
</dbReference>
<evidence type="ECO:0000256" key="5">
    <source>
        <dbReference type="SAM" id="MobiDB-lite"/>
    </source>
</evidence>
<dbReference type="PROSITE" id="PS50199">
    <property type="entry name" value="ZF_RANBP2_2"/>
    <property type="match status" value="1"/>
</dbReference>
<evidence type="ECO:0000313" key="9">
    <source>
        <dbReference type="Proteomes" id="UP000193218"/>
    </source>
</evidence>
<feature type="region of interest" description="Disordered" evidence="5">
    <location>
        <begin position="264"/>
        <end position="286"/>
    </location>
</feature>
<gene>
    <name evidence="8" type="ORF">BD324DRAFT_269579</name>
</gene>
<dbReference type="InterPro" id="IPR053000">
    <property type="entry name" value="WSS1-like_metalloprotease"/>
</dbReference>
<comment type="caution">
    <text evidence="8">The sequence shown here is derived from an EMBL/GenBank/DDBJ whole genome shotgun (WGS) entry which is preliminary data.</text>
</comment>
<protein>
    <submittedName>
        <fullName evidence="8">WLM domain-domain-containing protein</fullName>
    </submittedName>
</protein>
<accession>A0A1Y1UQB1</accession>
<dbReference type="PANTHER" id="PTHR46622">
    <property type="entry name" value="DNA-DEPENDENT METALLOPROTEASE WSS1"/>
    <property type="match status" value="1"/>
</dbReference>
<dbReference type="PROSITE" id="PS01358">
    <property type="entry name" value="ZF_RANBP2_1"/>
    <property type="match status" value="1"/>
</dbReference>
<dbReference type="InterPro" id="IPR036443">
    <property type="entry name" value="Znf_RanBP2_sf"/>
</dbReference>
<name>A0A1Y1UQB1_9TREE</name>
<evidence type="ECO:0000313" key="8">
    <source>
        <dbReference type="EMBL" id="ORX40250.1"/>
    </source>
</evidence>
<keyword evidence="2 4" id="KW-0863">Zinc-finger</keyword>
<dbReference type="Proteomes" id="UP000193218">
    <property type="component" value="Unassembled WGS sequence"/>
</dbReference>
<keyword evidence="3" id="KW-0862">Zinc</keyword>
<reference evidence="8 9" key="1">
    <citation type="submission" date="2017-03" db="EMBL/GenBank/DDBJ databases">
        <title>Widespread Adenine N6-methylation of Active Genes in Fungi.</title>
        <authorList>
            <consortium name="DOE Joint Genome Institute"/>
            <person name="Mondo S.J."/>
            <person name="Dannebaum R.O."/>
            <person name="Kuo R.C."/>
            <person name="Louie K.B."/>
            <person name="Bewick A.J."/>
            <person name="Labutti K."/>
            <person name="Haridas S."/>
            <person name="Kuo A."/>
            <person name="Salamov A."/>
            <person name="Ahrendt S.R."/>
            <person name="Lau R."/>
            <person name="Bowen B.P."/>
            <person name="Lipzen A."/>
            <person name="Sullivan W."/>
            <person name="Andreopoulos W.B."/>
            <person name="Clum A."/>
            <person name="Lindquist E."/>
            <person name="Daum C."/>
            <person name="Northen T.R."/>
            <person name="Ramamoorthy G."/>
            <person name="Schmitz R.J."/>
            <person name="Gryganskyi A."/>
            <person name="Culley D."/>
            <person name="Magnuson J."/>
            <person name="James T.Y."/>
            <person name="O'Malley M.A."/>
            <person name="Stajich J.E."/>
            <person name="Spatafora J.W."/>
            <person name="Visel A."/>
            <person name="Grigoriev I.V."/>
        </authorList>
    </citation>
    <scope>NUCLEOTIDE SEQUENCE [LARGE SCALE GENOMIC DNA]</scope>
    <source>
        <strain evidence="8 9">NRRL Y-17943</strain>
    </source>
</reference>
<dbReference type="STRING" id="4999.A0A1Y1UQB1"/>
<dbReference type="InParanoid" id="A0A1Y1UQB1"/>
<proteinExistence type="predicted"/>
<sequence>MSGSLIGRYEHLPNRPRSDEARPLLEKIASQVKPIMSKRDWKVGTLAEVRLFVRLLPDVKFLPSNPSLLGNNMNAGQRINLRLRPPGNTSTFYEYDQLVLVMLHELTHIQHGPHDASFYKLLAEIEEEFYELKRKGYSGEGFHGNGNHLSGLKVPEHMGKARGLAAAQKRLDTQRKMGKGGVLGGASVAGKSMKEVLAEAAERRMRDDKACHPSDEGHAKEVEEEVRKAQQESVGIDAVDLTGDDDDDDEPVIVTPTPLSRPVAAVKSSGSADSQTIQRNQRVKLKQSSPTAEWPCPTCTLINSNSVSSCEACASPRPRPTDGTTWHCDFCGAGPREMSFWSCIECGWVRNWG</sequence>
<feature type="domain" description="WLM" evidence="7">
    <location>
        <begin position="1"/>
        <end position="206"/>
    </location>
</feature>
<dbReference type="GO" id="GO:0006281">
    <property type="term" value="P:DNA repair"/>
    <property type="evidence" value="ECO:0007669"/>
    <property type="project" value="TreeGrafter"/>
</dbReference>
<dbReference type="RefSeq" id="XP_021874035.1">
    <property type="nucleotide sequence ID" value="XM_022012336.1"/>
</dbReference>
<organism evidence="8 9">
    <name type="scientific">Kockovaella imperatae</name>
    <dbReference type="NCBI Taxonomy" id="4999"/>
    <lineage>
        <taxon>Eukaryota</taxon>
        <taxon>Fungi</taxon>
        <taxon>Dikarya</taxon>
        <taxon>Basidiomycota</taxon>
        <taxon>Agaricomycotina</taxon>
        <taxon>Tremellomycetes</taxon>
        <taxon>Tremellales</taxon>
        <taxon>Cuniculitremaceae</taxon>
        <taxon>Kockovaella</taxon>
    </lineage>
</organism>
<dbReference type="AlphaFoldDB" id="A0A1Y1UQB1"/>
<dbReference type="Gene3D" id="2.30.30.380">
    <property type="entry name" value="Zn-finger domain of Sec23/24"/>
    <property type="match status" value="1"/>
</dbReference>
<dbReference type="SMART" id="SM00547">
    <property type="entry name" value="ZnF_RBZ"/>
    <property type="match status" value="1"/>
</dbReference>
<dbReference type="Pfam" id="PF08325">
    <property type="entry name" value="WLM"/>
    <property type="match status" value="1"/>
</dbReference>
<dbReference type="OrthoDB" id="261960at2759"/>
<feature type="compositionally biased region" description="Polar residues" evidence="5">
    <location>
        <begin position="268"/>
        <end position="286"/>
    </location>
</feature>
<evidence type="ECO:0000256" key="2">
    <source>
        <dbReference type="ARBA" id="ARBA00022771"/>
    </source>
</evidence>
<dbReference type="PROSITE" id="PS51397">
    <property type="entry name" value="WLM"/>
    <property type="match status" value="1"/>
</dbReference>
<evidence type="ECO:0000259" key="7">
    <source>
        <dbReference type="PROSITE" id="PS51397"/>
    </source>
</evidence>
<keyword evidence="1" id="KW-0479">Metal-binding</keyword>